<dbReference type="GO" id="GO:0005840">
    <property type="term" value="C:ribosome"/>
    <property type="evidence" value="ECO:0007669"/>
    <property type="project" value="UniProtKB-KW"/>
</dbReference>
<reference evidence="6 7" key="1">
    <citation type="journal article" date="2016" name="Nat. Commun.">
        <title>Thousands of microbial genomes shed light on interconnected biogeochemical processes in an aquifer system.</title>
        <authorList>
            <person name="Anantharaman K."/>
            <person name="Brown C.T."/>
            <person name="Hug L.A."/>
            <person name="Sharon I."/>
            <person name="Castelle C.J."/>
            <person name="Probst A.J."/>
            <person name="Thomas B.C."/>
            <person name="Singh A."/>
            <person name="Wilkins M.J."/>
            <person name="Karaoz U."/>
            <person name="Brodie E.L."/>
            <person name="Williams K.H."/>
            <person name="Hubbard S.S."/>
            <person name="Banfield J.F."/>
        </authorList>
    </citation>
    <scope>NUCLEOTIDE SEQUENCE [LARGE SCALE GENOMIC DNA]</scope>
</reference>
<evidence type="ECO:0000256" key="4">
    <source>
        <dbReference type="ARBA" id="ARBA00035204"/>
    </source>
</evidence>
<evidence type="ECO:0000313" key="6">
    <source>
        <dbReference type="EMBL" id="OGY92047.1"/>
    </source>
</evidence>
<protein>
    <recommendedName>
        <fullName evidence="4">Large ribosomal subunit protein uL29</fullName>
    </recommendedName>
    <alternativeName>
        <fullName evidence="5">50S ribosomal protein L29</fullName>
    </alternativeName>
</protein>
<name>A0A1G2BV11_9BACT</name>
<feature type="non-terminal residue" evidence="6">
    <location>
        <position position="1"/>
    </location>
</feature>
<organism evidence="6 7">
    <name type="scientific">Candidatus Komeilibacteria bacterium RIFCSPLOWO2_02_FULL_48_11</name>
    <dbReference type="NCBI Taxonomy" id="1798553"/>
    <lineage>
        <taxon>Bacteria</taxon>
        <taxon>Candidatus Komeiliibacteriota</taxon>
    </lineage>
</organism>
<keyword evidence="2 6" id="KW-0689">Ribosomal protein</keyword>
<sequence>VDLRFKAATGALKQVHQIKKLRRAITRLITRLAQIKNSK</sequence>
<evidence type="ECO:0000256" key="5">
    <source>
        <dbReference type="ARBA" id="ARBA00035476"/>
    </source>
</evidence>
<accession>A0A1G2BV11</accession>
<evidence type="ECO:0000256" key="2">
    <source>
        <dbReference type="ARBA" id="ARBA00022980"/>
    </source>
</evidence>
<evidence type="ECO:0000313" key="7">
    <source>
        <dbReference type="Proteomes" id="UP000178109"/>
    </source>
</evidence>
<dbReference type="GO" id="GO:0003735">
    <property type="term" value="F:structural constituent of ribosome"/>
    <property type="evidence" value="ECO:0007669"/>
    <property type="project" value="InterPro"/>
</dbReference>
<dbReference type="Pfam" id="PF00831">
    <property type="entry name" value="Ribosomal_L29"/>
    <property type="match status" value="1"/>
</dbReference>
<dbReference type="AlphaFoldDB" id="A0A1G2BV11"/>
<dbReference type="SUPFAM" id="SSF46561">
    <property type="entry name" value="Ribosomal protein L29 (L29p)"/>
    <property type="match status" value="1"/>
</dbReference>
<dbReference type="NCBIfam" id="TIGR00012">
    <property type="entry name" value="L29"/>
    <property type="match status" value="1"/>
</dbReference>
<dbReference type="STRING" id="1798553.A3H70_04345"/>
<comment type="caution">
    <text evidence="6">The sequence shown here is derived from an EMBL/GenBank/DDBJ whole genome shotgun (WGS) entry which is preliminary data.</text>
</comment>
<proteinExistence type="inferred from homology"/>
<evidence type="ECO:0000256" key="1">
    <source>
        <dbReference type="ARBA" id="ARBA00009254"/>
    </source>
</evidence>
<evidence type="ECO:0000256" key="3">
    <source>
        <dbReference type="ARBA" id="ARBA00023274"/>
    </source>
</evidence>
<dbReference type="GO" id="GO:1990904">
    <property type="term" value="C:ribonucleoprotein complex"/>
    <property type="evidence" value="ECO:0007669"/>
    <property type="project" value="UniProtKB-KW"/>
</dbReference>
<dbReference type="Proteomes" id="UP000178109">
    <property type="component" value="Unassembled WGS sequence"/>
</dbReference>
<dbReference type="EMBL" id="MHKO01000030">
    <property type="protein sequence ID" value="OGY92047.1"/>
    <property type="molecule type" value="Genomic_DNA"/>
</dbReference>
<dbReference type="InterPro" id="IPR036049">
    <property type="entry name" value="Ribosomal_uL29_sf"/>
</dbReference>
<dbReference type="GO" id="GO:0006412">
    <property type="term" value="P:translation"/>
    <property type="evidence" value="ECO:0007669"/>
    <property type="project" value="InterPro"/>
</dbReference>
<comment type="similarity">
    <text evidence="1">Belongs to the universal ribosomal protein uL29 family.</text>
</comment>
<dbReference type="Gene3D" id="1.10.287.310">
    <property type="match status" value="1"/>
</dbReference>
<keyword evidence="3" id="KW-0687">Ribonucleoprotein</keyword>
<dbReference type="InterPro" id="IPR001854">
    <property type="entry name" value="Ribosomal_uL29"/>
</dbReference>
<gene>
    <name evidence="6" type="ORF">A3H70_04345</name>
</gene>